<keyword evidence="2" id="KW-1185">Reference proteome</keyword>
<gene>
    <name evidence="1" type="ORF">B0I36DRAFT_340471</name>
</gene>
<dbReference type="RefSeq" id="XP_046004433.1">
    <property type="nucleotide sequence ID" value="XM_046155947.1"/>
</dbReference>
<comment type="caution">
    <text evidence="1">The sequence shown here is derived from an EMBL/GenBank/DDBJ whole genome shotgun (WGS) entry which is preliminary data.</text>
</comment>
<evidence type="ECO:0000313" key="1">
    <source>
        <dbReference type="EMBL" id="KAH7012057.1"/>
    </source>
</evidence>
<sequence length="135" mass="15023">MLRSTVLVDLDGSVSAAKKDIRSLWNFFGTQPPWTFGVNRGSYLELQAVNKDSLLKGLTEAWKNDLRSRIELCGEMQCLRPPQQFPQPIYHSPAPPPLPHLVPGRYGSTAGVHGHGMVVTSYAPYPPIPRRLSML</sequence>
<evidence type="ECO:0000313" key="2">
    <source>
        <dbReference type="Proteomes" id="UP000756346"/>
    </source>
</evidence>
<dbReference type="AlphaFoldDB" id="A0A9P8XQN5"/>
<proteinExistence type="predicted"/>
<protein>
    <submittedName>
        <fullName evidence="1">Uncharacterized protein</fullName>
    </submittedName>
</protein>
<reference evidence="1" key="1">
    <citation type="journal article" date="2021" name="Nat. Commun.">
        <title>Genetic determinants of endophytism in the Arabidopsis root mycobiome.</title>
        <authorList>
            <person name="Mesny F."/>
            <person name="Miyauchi S."/>
            <person name="Thiergart T."/>
            <person name="Pickel B."/>
            <person name="Atanasova L."/>
            <person name="Karlsson M."/>
            <person name="Huettel B."/>
            <person name="Barry K.W."/>
            <person name="Haridas S."/>
            <person name="Chen C."/>
            <person name="Bauer D."/>
            <person name="Andreopoulos W."/>
            <person name="Pangilinan J."/>
            <person name="LaButti K."/>
            <person name="Riley R."/>
            <person name="Lipzen A."/>
            <person name="Clum A."/>
            <person name="Drula E."/>
            <person name="Henrissat B."/>
            <person name="Kohler A."/>
            <person name="Grigoriev I.V."/>
            <person name="Martin F.M."/>
            <person name="Hacquard S."/>
        </authorList>
    </citation>
    <scope>NUCLEOTIDE SEQUENCE</scope>
    <source>
        <strain evidence="1">MPI-CAGE-CH-0230</strain>
    </source>
</reference>
<name>A0A9P8XQN5_9PEZI</name>
<dbReference type="Proteomes" id="UP000756346">
    <property type="component" value="Unassembled WGS sequence"/>
</dbReference>
<accession>A0A9P8XQN5</accession>
<dbReference type="EMBL" id="JAGTJQ010000015">
    <property type="protein sequence ID" value="KAH7012057.1"/>
    <property type="molecule type" value="Genomic_DNA"/>
</dbReference>
<organism evidence="1 2">
    <name type="scientific">Microdochium trichocladiopsis</name>
    <dbReference type="NCBI Taxonomy" id="1682393"/>
    <lineage>
        <taxon>Eukaryota</taxon>
        <taxon>Fungi</taxon>
        <taxon>Dikarya</taxon>
        <taxon>Ascomycota</taxon>
        <taxon>Pezizomycotina</taxon>
        <taxon>Sordariomycetes</taxon>
        <taxon>Xylariomycetidae</taxon>
        <taxon>Xylariales</taxon>
        <taxon>Microdochiaceae</taxon>
        <taxon>Microdochium</taxon>
    </lineage>
</organism>
<dbReference type="GeneID" id="70185493"/>